<keyword evidence="3" id="KW-1185">Reference proteome</keyword>
<evidence type="ECO:0000256" key="1">
    <source>
        <dbReference type="SAM" id="MobiDB-lite"/>
    </source>
</evidence>
<evidence type="ECO:0000313" key="3">
    <source>
        <dbReference type="Proteomes" id="UP000663832"/>
    </source>
</evidence>
<accession>A0A813XJK4</accession>
<feature type="compositionally biased region" description="Basic and acidic residues" evidence="1">
    <location>
        <begin position="20"/>
        <end position="37"/>
    </location>
</feature>
<comment type="caution">
    <text evidence="2">The sequence shown here is derived from an EMBL/GenBank/DDBJ whole genome shotgun (WGS) entry which is preliminary data.</text>
</comment>
<name>A0A813XJK4_9BILA</name>
<feature type="compositionally biased region" description="Polar residues" evidence="1">
    <location>
        <begin position="38"/>
        <end position="49"/>
    </location>
</feature>
<dbReference type="Proteomes" id="UP000663832">
    <property type="component" value="Unassembled WGS sequence"/>
</dbReference>
<sequence length="110" mass="13111">MYILDRREINRNLAKQLKEKLNFDDGNDIDHSEEQQKQNEQFDSSLTTNNHHERDAFGMENIFEQMQRYKEEADQLTGDERKQFAEKVILSLWKNIGEDDEDESDNDDAN</sequence>
<organism evidence="2 3">
    <name type="scientific">Adineta steineri</name>
    <dbReference type="NCBI Taxonomy" id="433720"/>
    <lineage>
        <taxon>Eukaryota</taxon>
        <taxon>Metazoa</taxon>
        <taxon>Spiralia</taxon>
        <taxon>Gnathifera</taxon>
        <taxon>Rotifera</taxon>
        <taxon>Eurotatoria</taxon>
        <taxon>Bdelloidea</taxon>
        <taxon>Adinetida</taxon>
        <taxon>Adinetidae</taxon>
        <taxon>Adineta</taxon>
    </lineage>
</organism>
<gene>
    <name evidence="2" type="ORF">QVE165_LOCUS7970</name>
</gene>
<dbReference type="EMBL" id="CAJNOM010000035">
    <property type="protein sequence ID" value="CAF0872474.1"/>
    <property type="molecule type" value="Genomic_DNA"/>
</dbReference>
<proteinExistence type="predicted"/>
<evidence type="ECO:0000313" key="2">
    <source>
        <dbReference type="EMBL" id="CAF0872474.1"/>
    </source>
</evidence>
<feature type="region of interest" description="Disordered" evidence="1">
    <location>
        <begin position="20"/>
        <end position="55"/>
    </location>
</feature>
<dbReference type="OrthoDB" id="1741717at2759"/>
<protein>
    <submittedName>
        <fullName evidence="2">Uncharacterized protein</fullName>
    </submittedName>
</protein>
<dbReference type="AlphaFoldDB" id="A0A813XJK4"/>
<reference evidence="2" key="1">
    <citation type="submission" date="2021-02" db="EMBL/GenBank/DDBJ databases">
        <authorList>
            <person name="Nowell W R."/>
        </authorList>
    </citation>
    <scope>NUCLEOTIDE SEQUENCE</scope>
</reference>